<evidence type="ECO:0000313" key="2">
    <source>
        <dbReference type="EMBL" id="XAG64251.1"/>
    </source>
</evidence>
<proteinExistence type="predicted"/>
<gene>
    <name evidence="2" type="ORF">MRM81_12185</name>
</gene>
<sequence>MPRNPLTLIIIAIILLTTAMLAGCYLYSLPNHCKQLPGNSLDGVIHYECENPRGLL</sequence>
<dbReference type="AlphaFoldDB" id="A0AAU6TR85"/>
<keyword evidence="1" id="KW-0812">Transmembrane</keyword>
<keyword evidence="1" id="KW-0472">Membrane</keyword>
<reference evidence="2" key="1">
    <citation type="submission" date="2022-03" db="EMBL/GenBank/DDBJ databases">
        <title>Sea Food Isolates.</title>
        <authorList>
            <person name="Li c."/>
        </authorList>
    </citation>
    <scope>NUCLEOTIDE SEQUENCE</scope>
    <source>
        <strain evidence="2">19GA11TI05</strain>
    </source>
</reference>
<protein>
    <submittedName>
        <fullName evidence="2">Uncharacterized protein</fullName>
    </submittedName>
</protein>
<name>A0AAU6TR85_UNCXX</name>
<keyword evidence="1" id="KW-1133">Transmembrane helix</keyword>
<organism evidence="2">
    <name type="scientific">bacterium 19GA11TI05</name>
    <dbReference type="NCBI Taxonomy" id="2920688"/>
    <lineage>
        <taxon>Bacteria</taxon>
    </lineage>
</organism>
<feature type="transmembrane region" description="Helical" evidence="1">
    <location>
        <begin position="6"/>
        <end position="27"/>
    </location>
</feature>
<dbReference type="PROSITE" id="PS51257">
    <property type="entry name" value="PROKAR_LIPOPROTEIN"/>
    <property type="match status" value="1"/>
</dbReference>
<accession>A0AAU6TR85</accession>
<evidence type="ECO:0000256" key="1">
    <source>
        <dbReference type="SAM" id="Phobius"/>
    </source>
</evidence>
<dbReference type="EMBL" id="CP095362">
    <property type="protein sequence ID" value="XAG64251.1"/>
    <property type="molecule type" value="Genomic_DNA"/>
</dbReference>